<evidence type="ECO:0000313" key="4">
    <source>
        <dbReference type="Proteomes" id="UP000031408"/>
    </source>
</evidence>
<feature type="region of interest" description="Disordered" evidence="1">
    <location>
        <begin position="46"/>
        <end position="205"/>
    </location>
</feature>
<keyword evidence="2" id="KW-1133">Transmembrane helix</keyword>
<dbReference type="EMBL" id="JSVC01000009">
    <property type="protein sequence ID" value="KIC95053.1"/>
    <property type="molecule type" value="Genomic_DNA"/>
</dbReference>
<comment type="caution">
    <text evidence="3">The sequence shown here is derived from an EMBL/GenBank/DDBJ whole genome shotgun (WGS) entry which is preliminary data.</text>
</comment>
<gene>
    <name evidence="3" type="ORF">OI18_09245</name>
</gene>
<feature type="compositionally biased region" description="Low complexity" evidence="1">
    <location>
        <begin position="125"/>
        <end position="137"/>
    </location>
</feature>
<evidence type="ECO:0000256" key="1">
    <source>
        <dbReference type="SAM" id="MobiDB-lite"/>
    </source>
</evidence>
<dbReference type="RefSeq" id="WP_039139215.1">
    <property type="nucleotide sequence ID" value="NZ_JSVC01000009.1"/>
</dbReference>
<proteinExistence type="predicted"/>
<evidence type="ECO:0008006" key="5">
    <source>
        <dbReference type="Google" id="ProtNLM"/>
    </source>
</evidence>
<dbReference type="OrthoDB" id="676306at2"/>
<keyword evidence="2" id="KW-0812">Transmembrane</keyword>
<dbReference type="Proteomes" id="UP000031408">
    <property type="component" value="Unassembled WGS sequence"/>
</dbReference>
<dbReference type="STRING" id="1349421.OI18_09245"/>
<feature type="compositionally biased region" description="Gly residues" evidence="1">
    <location>
        <begin position="170"/>
        <end position="185"/>
    </location>
</feature>
<feature type="compositionally biased region" description="Basic and acidic residues" evidence="1">
    <location>
        <begin position="103"/>
        <end position="124"/>
    </location>
</feature>
<organism evidence="3 4">
    <name type="scientific">Flavihumibacter solisilvae</name>
    <dbReference type="NCBI Taxonomy" id="1349421"/>
    <lineage>
        <taxon>Bacteria</taxon>
        <taxon>Pseudomonadati</taxon>
        <taxon>Bacteroidota</taxon>
        <taxon>Chitinophagia</taxon>
        <taxon>Chitinophagales</taxon>
        <taxon>Chitinophagaceae</taxon>
        <taxon>Flavihumibacter</taxon>
    </lineage>
</organism>
<accession>A0A0C1LI76</accession>
<keyword evidence="4" id="KW-1185">Reference proteome</keyword>
<keyword evidence="2" id="KW-0472">Membrane</keyword>
<reference evidence="3 4" key="1">
    <citation type="submission" date="2014-11" db="EMBL/GenBank/DDBJ databases">
        <title>Genome sequence of Flavihumibacter solisilvae 3-3.</title>
        <authorList>
            <person name="Zhou G."/>
            <person name="Li M."/>
            <person name="Wang G."/>
        </authorList>
    </citation>
    <scope>NUCLEOTIDE SEQUENCE [LARGE SCALE GENOMIC DNA]</scope>
    <source>
        <strain evidence="3 4">3-3</strain>
    </source>
</reference>
<sequence length="292" mass="30669">MTAEFETQKNLRAGGYTAAVIGTLLLVLFFIRWTLPVVPPPPYEEGIEVNLGNSDEGFGDDQPMSPESPAPAKQPQYTPPKVAAVAAEDVRDVDTDDTEEDAPVVKKPDVKKPEATKIPEKEVTQKPAVKKPTTPVTNPVPAPPKPKAVFKGVSGTGTGGNEADTYKKGGNQGIAGGSGDQGKPGGDPNSTNYEGSGGSGKSGVSISRGLTGRKIASVPSFEDDFNENAKVALDIRIDEGGKVISAVYQPRGSTTSNSNLKAIAVRKAMQLKFTAGSEEQIGTIIFNFRLKS</sequence>
<name>A0A0C1LI76_9BACT</name>
<evidence type="ECO:0000313" key="3">
    <source>
        <dbReference type="EMBL" id="KIC95053.1"/>
    </source>
</evidence>
<evidence type="ECO:0000256" key="2">
    <source>
        <dbReference type="SAM" id="Phobius"/>
    </source>
</evidence>
<feature type="transmembrane region" description="Helical" evidence="2">
    <location>
        <begin position="16"/>
        <end position="35"/>
    </location>
</feature>
<protein>
    <recommendedName>
        <fullName evidence="5">Energy transducer TonB</fullName>
    </recommendedName>
</protein>
<dbReference type="AlphaFoldDB" id="A0A0C1LI76"/>